<dbReference type="PANTHER" id="PTHR10344:SF4">
    <property type="entry name" value="UMP-CMP KINASE 2, MITOCHONDRIAL"/>
    <property type="match status" value="1"/>
</dbReference>
<evidence type="ECO:0000256" key="3">
    <source>
        <dbReference type="ARBA" id="ARBA00017144"/>
    </source>
</evidence>
<comment type="function">
    <text evidence="11 12">Phosphorylation of dTMP to form dTDP in both de novo and salvage pathways of dTTP synthesis.</text>
</comment>
<evidence type="ECO:0000256" key="6">
    <source>
        <dbReference type="ARBA" id="ARBA00022741"/>
    </source>
</evidence>
<comment type="catalytic activity">
    <reaction evidence="10 12">
        <text>dTMP + ATP = dTDP + ADP</text>
        <dbReference type="Rhea" id="RHEA:13517"/>
        <dbReference type="ChEBI" id="CHEBI:30616"/>
        <dbReference type="ChEBI" id="CHEBI:58369"/>
        <dbReference type="ChEBI" id="CHEBI:63528"/>
        <dbReference type="ChEBI" id="CHEBI:456216"/>
        <dbReference type="EC" id="2.7.4.9"/>
    </reaction>
</comment>
<evidence type="ECO:0000256" key="1">
    <source>
        <dbReference type="ARBA" id="ARBA00009776"/>
    </source>
</evidence>
<dbReference type="HAMAP" id="MF_00165">
    <property type="entry name" value="Thymidylate_kinase"/>
    <property type="match status" value="1"/>
</dbReference>
<evidence type="ECO:0000256" key="12">
    <source>
        <dbReference type="HAMAP-Rule" id="MF_00165"/>
    </source>
</evidence>
<dbReference type="FunFam" id="3.40.50.300:FF:000225">
    <property type="entry name" value="Thymidylate kinase"/>
    <property type="match status" value="1"/>
</dbReference>
<keyword evidence="5 12" id="KW-0545">Nucleotide biosynthesis</keyword>
<dbReference type="GO" id="GO:0004798">
    <property type="term" value="F:dTMP kinase activity"/>
    <property type="evidence" value="ECO:0007669"/>
    <property type="project" value="UniProtKB-UniRule"/>
</dbReference>
<reference evidence="14 15" key="1">
    <citation type="submission" date="2017-03" db="EMBL/GenBank/DDBJ databases">
        <authorList>
            <person name="Afonso C.L."/>
            <person name="Miller P.J."/>
            <person name="Scott M.A."/>
            <person name="Spackman E."/>
            <person name="Goraichik I."/>
            <person name="Dimitrov K.M."/>
            <person name="Suarez D.L."/>
            <person name="Swayne D.E."/>
        </authorList>
    </citation>
    <scope>NUCLEOTIDE SEQUENCE [LARGE SCALE GENOMIC DNA]</scope>
    <source>
        <strain evidence="14">SB41UT1</strain>
    </source>
</reference>
<organism evidence="14 15">
    <name type="scientific">Parendozoicomonas haliclonae</name>
    <dbReference type="NCBI Taxonomy" id="1960125"/>
    <lineage>
        <taxon>Bacteria</taxon>
        <taxon>Pseudomonadati</taxon>
        <taxon>Pseudomonadota</taxon>
        <taxon>Gammaproteobacteria</taxon>
        <taxon>Oceanospirillales</taxon>
        <taxon>Endozoicomonadaceae</taxon>
        <taxon>Parendozoicomonas</taxon>
    </lineage>
</organism>
<dbReference type="CDD" id="cd01672">
    <property type="entry name" value="TMPK"/>
    <property type="match status" value="1"/>
</dbReference>
<dbReference type="InterPro" id="IPR027417">
    <property type="entry name" value="P-loop_NTPase"/>
</dbReference>
<protein>
    <recommendedName>
        <fullName evidence="3 12">Thymidylate kinase</fullName>
        <ecNumber evidence="2 12">2.7.4.9</ecNumber>
    </recommendedName>
    <alternativeName>
        <fullName evidence="9 12">dTMP kinase</fullName>
    </alternativeName>
</protein>
<proteinExistence type="inferred from homology"/>
<dbReference type="EMBL" id="FWPT01000007">
    <property type="protein sequence ID" value="SMA49153.1"/>
    <property type="molecule type" value="Genomic_DNA"/>
</dbReference>
<dbReference type="Pfam" id="PF02223">
    <property type="entry name" value="Thymidylate_kin"/>
    <property type="match status" value="1"/>
</dbReference>
<evidence type="ECO:0000256" key="4">
    <source>
        <dbReference type="ARBA" id="ARBA00022679"/>
    </source>
</evidence>
<evidence type="ECO:0000313" key="15">
    <source>
        <dbReference type="Proteomes" id="UP000196573"/>
    </source>
</evidence>
<evidence type="ECO:0000256" key="5">
    <source>
        <dbReference type="ARBA" id="ARBA00022727"/>
    </source>
</evidence>
<keyword evidence="15" id="KW-1185">Reference proteome</keyword>
<keyword evidence="4 12" id="KW-0808">Transferase</keyword>
<feature type="domain" description="Thymidylate kinase-like" evidence="13">
    <location>
        <begin position="19"/>
        <end position="208"/>
    </location>
</feature>
<dbReference type="AlphaFoldDB" id="A0A1X7AMF2"/>
<evidence type="ECO:0000256" key="2">
    <source>
        <dbReference type="ARBA" id="ARBA00012980"/>
    </source>
</evidence>
<dbReference type="GO" id="GO:0006235">
    <property type="term" value="P:dTTP biosynthetic process"/>
    <property type="evidence" value="ECO:0007669"/>
    <property type="project" value="UniProtKB-UniRule"/>
</dbReference>
<keyword evidence="7 12" id="KW-0418">Kinase</keyword>
<keyword evidence="8 12" id="KW-0067">ATP-binding</keyword>
<evidence type="ECO:0000259" key="13">
    <source>
        <dbReference type="Pfam" id="PF02223"/>
    </source>
</evidence>
<dbReference type="Gene3D" id="3.40.50.300">
    <property type="entry name" value="P-loop containing nucleotide triphosphate hydrolases"/>
    <property type="match status" value="1"/>
</dbReference>
<dbReference type="GO" id="GO:0005524">
    <property type="term" value="F:ATP binding"/>
    <property type="evidence" value="ECO:0007669"/>
    <property type="project" value="UniProtKB-UniRule"/>
</dbReference>
<dbReference type="RefSeq" id="WP_242667336.1">
    <property type="nucleotide sequence ID" value="NZ_CBCSCN010000007.1"/>
</dbReference>
<gene>
    <name evidence="12 14" type="primary">tmk</name>
    <name evidence="14" type="ORF">EHSB41UT_03088</name>
</gene>
<evidence type="ECO:0000256" key="11">
    <source>
        <dbReference type="ARBA" id="ARBA00057735"/>
    </source>
</evidence>
<keyword evidence="6 12" id="KW-0547">Nucleotide-binding</keyword>
<dbReference type="SUPFAM" id="SSF52540">
    <property type="entry name" value="P-loop containing nucleoside triphosphate hydrolases"/>
    <property type="match status" value="1"/>
</dbReference>
<comment type="similarity">
    <text evidence="1 12">Belongs to the thymidylate kinase family.</text>
</comment>
<sequence length="219" mass="23933">MMTPTQLTSDASQGFFLTVDGGEGAGKTTTLEFIARWLEEQGIDYVRTREPGGTPFAERIRELLLQASDEKVCDMTELLLVFAARAQHIEQVIKPALAAGKLVLCDRFTDASFAYQGAGRGLDLNALSTLENLVHGDLQPDMTLLLDISVAEGMARAGARGALDRIELEKHDFFERVRQGYLDRAAAHADRFVIIDAAKTIPEVQAQIAQALNTRVSNA</sequence>
<dbReference type="EC" id="2.7.4.9" evidence="2 12"/>
<feature type="binding site" evidence="12">
    <location>
        <begin position="21"/>
        <end position="28"/>
    </location>
    <ligand>
        <name>ATP</name>
        <dbReference type="ChEBI" id="CHEBI:30616"/>
    </ligand>
</feature>
<evidence type="ECO:0000256" key="9">
    <source>
        <dbReference type="ARBA" id="ARBA00029962"/>
    </source>
</evidence>
<dbReference type="InterPro" id="IPR039430">
    <property type="entry name" value="Thymidylate_kin-like_dom"/>
</dbReference>
<dbReference type="PANTHER" id="PTHR10344">
    <property type="entry name" value="THYMIDYLATE KINASE"/>
    <property type="match status" value="1"/>
</dbReference>
<dbReference type="NCBIfam" id="TIGR00041">
    <property type="entry name" value="DTMP_kinase"/>
    <property type="match status" value="1"/>
</dbReference>
<dbReference type="GO" id="GO:0006227">
    <property type="term" value="P:dUDP biosynthetic process"/>
    <property type="evidence" value="ECO:0007669"/>
    <property type="project" value="TreeGrafter"/>
</dbReference>
<evidence type="ECO:0000256" key="10">
    <source>
        <dbReference type="ARBA" id="ARBA00048743"/>
    </source>
</evidence>
<evidence type="ECO:0000256" key="7">
    <source>
        <dbReference type="ARBA" id="ARBA00022777"/>
    </source>
</evidence>
<evidence type="ECO:0000256" key="8">
    <source>
        <dbReference type="ARBA" id="ARBA00022840"/>
    </source>
</evidence>
<dbReference type="GO" id="GO:0005829">
    <property type="term" value="C:cytosol"/>
    <property type="evidence" value="ECO:0007669"/>
    <property type="project" value="TreeGrafter"/>
</dbReference>
<evidence type="ECO:0000313" key="14">
    <source>
        <dbReference type="EMBL" id="SMA49153.1"/>
    </source>
</evidence>
<dbReference type="GO" id="GO:0006233">
    <property type="term" value="P:dTDP biosynthetic process"/>
    <property type="evidence" value="ECO:0007669"/>
    <property type="project" value="InterPro"/>
</dbReference>
<name>A0A1X7AMF2_9GAMM</name>
<dbReference type="InterPro" id="IPR018094">
    <property type="entry name" value="Thymidylate_kinase"/>
</dbReference>
<accession>A0A1X7AMF2</accession>
<dbReference type="Proteomes" id="UP000196573">
    <property type="component" value="Unassembled WGS sequence"/>
</dbReference>